<name>A0A1Q2YAI8_9ASCO</name>
<feature type="region of interest" description="Disordered" evidence="2">
    <location>
        <begin position="356"/>
        <end position="384"/>
    </location>
</feature>
<feature type="region of interest" description="Disordered" evidence="2">
    <location>
        <begin position="302"/>
        <end position="344"/>
    </location>
</feature>
<dbReference type="PANTHER" id="PTHR36167:SF3">
    <property type="entry name" value="C2H2 FINGER DOMAIN TRANSCRIPTION FACTOR (EUROFUNG)-RELATED"/>
    <property type="match status" value="1"/>
</dbReference>
<proteinExistence type="predicted"/>
<dbReference type="PROSITE" id="PS50157">
    <property type="entry name" value="ZINC_FINGER_C2H2_2"/>
    <property type="match status" value="1"/>
</dbReference>
<feature type="domain" description="C2H2-type" evidence="3">
    <location>
        <begin position="270"/>
        <end position="301"/>
    </location>
</feature>
<dbReference type="InterPro" id="IPR013087">
    <property type="entry name" value="Znf_C2H2_type"/>
</dbReference>
<keyword evidence="1" id="KW-0862">Zinc</keyword>
<dbReference type="Proteomes" id="UP000186136">
    <property type="component" value="Unassembled WGS sequence"/>
</dbReference>
<evidence type="ECO:0000256" key="2">
    <source>
        <dbReference type="SAM" id="MobiDB-lite"/>
    </source>
</evidence>
<dbReference type="PANTHER" id="PTHR36167">
    <property type="entry name" value="C2H2 FINGER DOMAIN TRANSCRIPTION FACTOR (EUROFUNG)-RELATED"/>
    <property type="match status" value="1"/>
</dbReference>
<dbReference type="EMBL" id="BDGI01000001">
    <property type="protein sequence ID" value="GAV26566.1"/>
    <property type="molecule type" value="Genomic_DNA"/>
</dbReference>
<keyword evidence="5" id="KW-1185">Reference proteome</keyword>
<evidence type="ECO:0000313" key="4">
    <source>
        <dbReference type="EMBL" id="GAV26566.1"/>
    </source>
</evidence>
<keyword evidence="1" id="KW-0479">Metal-binding</keyword>
<reference evidence="4 5" key="1">
    <citation type="submission" date="2016-08" db="EMBL/GenBank/DDBJ databases">
        <title>Whole genome shotgun sequence of Pichia membranifaciens KS47-1.</title>
        <authorList>
            <person name="Konishi M."/>
            <person name="Ishida M."/>
            <person name="Arakawa T."/>
            <person name="Kato Y."/>
            <person name="Horiuchi J."/>
        </authorList>
    </citation>
    <scope>NUCLEOTIDE SEQUENCE [LARGE SCALE GENOMIC DNA]</scope>
    <source>
        <strain evidence="4 5">KS47-1</strain>
    </source>
</reference>
<feature type="region of interest" description="Disordered" evidence="2">
    <location>
        <begin position="172"/>
        <end position="196"/>
    </location>
</feature>
<dbReference type="GO" id="GO:0008270">
    <property type="term" value="F:zinc ion binding"/>
    <property type="evidence" value="ECO:0007669"/>
    <property type="project" value="UniProtKB-KW"/>
</dbReference>
<gene>
    <name evidence="4" type="ORF">PMKS-000020</name>
</gene>
<dbReference type="GO" id="GO:0006355">
    <property type="term" value="P:regulation of DNA-templated transcription"/>
    <property type="evidence" value="ECO:0007669"/>
    <property type="project" value="InterPro"/>
</dbReference>
<keyword evidence="1" id="KW-0863">Zinc-finger</keyword>
<dbReference type="PROSITE" id="PS00028">
    <property type="entry name" value="ZINC_FINGER_C2H2_1"/>
    <property type="match status" value="1"/>
</dbReference>
<feature type="region of interest" description="Disordered" evidence="2">
    <location>
        <begin position="223"/>
        <end position="253"/>
    </location>
</feature>
<evidence type="ECO:0000259" key="3">
    <source>
        <dbReference type="PROSITE" id="PS50157"/>
    </source>
</evidence>
<dbReference type="InterPro" id="IPR039327">
    <property type="entry name" value="CON7-like"/>
</dbReference>
<feature type="compositionally biased region" description="Low complexity" evidence="2">
    <location>
        <begin position="365"/>
        <end position="381"/>
    </location>
</feature>
<accession>A0A1Q2YAI8</accession>
<dbReference type="OrthoDB" id="1939603at2759"/>
<evidence type="ECO:0000256" key="1">
    <source>
        <dbReference type="PROSITE-ProRule" id="PRU00042"/>
    </source>
</evidence>
<protein>
    <recommendedName>
        <fullName evidence="3">C2H2-type domain-containing protein</fullName>
    </recommendedName>
</protein>
<feature type="compositionally biased region" description="Low complexity" evidence="2">
    <location>
        <begin position="223"/>
        <end position="232"/>
    </location>
</feature>
<evidence type="ECO:0000313" key="5">
    <source>
        <dbReference type="Proteomes" id="UP000186136"/>
    </source>
</evidence>
<dbReference type="AlphaFoldDB" id="A0A1Q2YAI8"/>
<organism evidence="4 5">
    <name type="scientific">Pichia membranifaciens</name>
    <dbReference type="NCBI Taxonomy" id="4926"/>
    <lineage>
        <taxon>Eukaryota</taxon>
        <taxon>Fungi</taxon>
        <taxon>Dikarya</taxon>
        <taxon>Ascomycota</taxon>
        <taxon>Saccharomycotina</taxon>
        <taxon>Pichiomycetes</taxon>
        <taxon>Pichiales</taxon>
        <taxon>Pichiaceae</taxon>
        <taxon>Pichia</taxon>
    </lineage>
</organism>
<sequence>MFSYNRPTSLFMYPSLQNSIVYSFPTSKTSSTASYYHQLSNPFTQQYTNSPSAAATSTSTAAAASSSTASSVGAPASSSSLLPNLYNANNANNFTASNTVFNGNHSYGDVNNYGTSIQPTQYNYFPYESTTANTGNATRLNPAGISDSLVNENYLKNNDSFRLPSILSTTSPSLLSTSSNSTSSSLSASSSSSSSTSVSSGFSSLLPTNAVFKQAFLKSKTTEQTELLTESTPVSPNTEEVKDDNNTVNSAEYSRCRRKRKKAFEVERHYRCNYQFCNKAYGTLNHLNTHILIQKHGKKRLPQEFSQLRKQLRKKRRESVKAMRSQSTFESKNEDSPFSSSASSLMANSASPASWTPSTMAGADSGTPNSFSLSSSSTYVSPEMSNTTPVHYGYKNIGYNIGPTNDDDIYAGGNNYANTNNYSQYYEPYERNPALYQPKYVGYNGLNTQRYGKDGNSFLQPPNYLATAPATAPATTPESGPSNYCIISHKNNGHFEAGFSNTNFCCDKLE</sequence>
<comment type="caution">
    <text evidence="4">The sequence shown here is derived from an EMBL/GenBank/DDBJ whole genome shotgun (WGS) entry which is preliminary data.</text>
</comment>